<keyword evidence="2" id="KW-0723">Serine/threonine-protein kinase</keyword>
<dbReference type="GeneID" id="111444053"/>
<comment type="catalytic activity">
    <reaction evidence="8">
        <text>L-threonyl-[protein] + ATP = O-phospho-L-threonyl-[protein] + ADP + H(+)</text>
        <dbReference type="Rhea" id="RHEA:46608"/>
        <dbReference type="Rhea" id="RHEA-COMP:11060"/>
        <dbReference type="Rhea" id="RHEA-COMP:11605"/>
        <dbReference type="ChEBI" id="CHEBI:15378"/>
        <dbReference type="ChEBI" id="CHEBI:30013"/>
        <dbReference type="ChEBI" id="CHEBI:30616"/>
        <dbReference type="ChEBI" id="CHEBI:61977"/>
        <dbReference type="ChEBI" id="CHEBI:456216"/>
        <dbReference type="EC" id="2.7.11.1"/>
    </reaction>
</comment>
<evidence type="ECO:0000256" key="3">
    <source>
        <dbReference type="ARBA" id="ARBA00022679"/>
    </source>
</evidence>
<sequence>MARGGAHKKDESVAVAIDKDKFSQQALKWTIERLLSRGQVLTLLHVKHKPSHSTTNVGSYSDSDDAVAHKQQVDNQAHQFFLPFRCFCTRSNIPCNEVTLEEGDISKALINYVNKNVIDVLVLGAPSRTGLVKRFKSDIPSIVSKGAPDFCTVYIIGNKGKVSSMRQATSPAPAKPISTSHNQPQPATRPQLLHQLTNASEVSVEHPTILRSQPSRHLETQDSLASNPPFRAIHEDFEIKSPFNRPGSRASMGKGQDTSTADSDISFVSSGRQSLDRGNSPAWNSGTGDSYRLSNGSETSSPGSASPSPMLGMGGMRSIDSNNNSSYSNPYSHEMSSASESETSWASQSHAQEDVEAEMRRLKLELKQTMDMYSTACKEALNAKQKVSIISKISNLFSMIYNHDSTSNSNRLIWQASELHRWKMEEEHRLEEARMAEEAALAIAEQEKLKCKAALQAAELAQRSAVQEARKRANVEKLAVMEAEETKKALEGFGHGDIGYRRYSIQEIETATNGFSAALKIGEGGYGPVYRGELDHTQVAIKVLRPDAAQGRSQFQREVEVLSCIRHPNMVLLLGACPENGCLVYEFMANGSLEDCLFRKPEDPVLPWQLRFRIAEEIATGLLFLHQTRPEPIVHRDLKPGNILLDRNYVSKISDVGLARLVPPSVANSVTQYRMTATAGTFFYIDPEYQQTGLLGIKSDVYSLGVMLLQIITAKPPIGLAHNVERAIEKGKFAEMLDPDVKDWPVEEALKFAKLSIQCAEMRKRDRPDLGKVVLPELSRLRAMAEESMGFQPFSICDSPCMSQASFSQEQFSLHQGLDECESSYCQSGSSTSSYSDRRSWLN</sequence>
<dbReference type="GO" id="GO:0005524">
    <property type="term" value="F:ATP binding"/>
    <property type="evidence" value="ECO:0007669"/>
    <property type="project" value="UniProtKB-KW"/>
</dbReference>
<dbReference type="Gene3D" id="3.40.50.620">
    <property type="entry name" value="HUPs"/>
    <property type="match status" value="1"/>
</dbReference>
<evidence type="ECO:0000256" key="8">
    <source>
        <dbReference type="ARBA" id="ARBA00047899"/>
    </source>
</evidence>
<proteinExistence type="predicted"/>
<dbReference type="Pfam" id="PF07714">
    <property type="entry name" value="PK_Tyr_Ser-Thr"/>
    <property type="match status" value="1"/>
</dbReference>
<feature type="region of interest" description="Disordered" evidence="11">
    <location>
        <begin position="824"/>
        <end position="843"/>
    </location>
</feature>
<dbReference type="PROSITE" id="PS00108">
    <property type="entry name" value="PROTEIN_KINASE_ST"/>
    <property type="match status" value="1"/>
</dbReference>
<dbReference type="PANTHER" id="PTHR45647:SF132">
    <property type="entry name" value="KINASE WITH ADENINE NUCLEOTIDE ALPHA HYDROLASES-LIKE DOMAIN-CONTAINING PROTEIN"/>
    <property type="match status" value="1"/>
</dbReference>
<feature type="region of interest" description="Disordered" evidence="11">
    <location>
        <begin position="200"/>
        <end position="228"/>
    </location>
</feature>
<dbReference type="InterPro" id="IPR051348">
    <property type="entry name" value="U-box_ubiquitin_ligases"/>
</dbReference>
<dbReference type="InterPro" id="IPR014729">
    <property type="entry name" value="Rossmann-like_a/b/a_fold"/>
</dbReference>
<dbReference type="InterPro" id="IPR001245">
    <property type="entry name" value="Ser-Thr/Tyr_kinase_cat_dom"/>
</dbReference>
<feature type="domain" description="Protein kinase" evidence="12">
    <location>
        <begin position="515"/>
        <end position="778"/>
    </location>
</feature>
<dbReference type="CDD" id="cd01989">
    <property type="entry name" value="USP_STK_Ubox_N"/>
    <property type="match status" value="1"/>
</dbReference>
<dbReference type="RefSeq" id="XP_022937745.1">
    <property type="nucleotide sequence ID" value="XM_023081977.1"/>
</dbReference>
<feature type="coiled-coil region" evidence="10">
    <location>
        <begin position="427"/>
        <end position="486"/>
    </location>
</feature>
<keyword evidence="3" id="KW-0808">Transferase</keyword>
<feature type="compositionally biased region" description="Polar residues" evidence="11">
    <location>
        <begin position="177"/>
        <end position="188"/>
    </location>
</feature>
<evidence type="ECO:0000256" key="6">
    <source>
        <dbReference type="ARBA" id="ARBA00022786"/>
    </source>
</evidence>
<evidence type="ECO:0000256" key="11">
    <source>
        <dbReference type="SAM" id="MobiDB-lite"/>
    </source>
</evidence>
<feature type="compositionally biased region" description="Polar residues" evidence="11">
    <location>
        <begin position="210"/>
        <end position="226"/>
    </location>
</feature>
<keyword evidence="13" id="KW-1185">Reference proteome</keyword>
<dbReference type="InterPro" id="IPR000719">
    <property type="entry name" value="Prot_kinase_dom"/>
</dbReference>
<dbReference type="AlphaFoldDB" id="A0A6J1FHP0"/>
<evidence type="ECO:0000256" key="9">
    <source>
        <dbReference type="ARBA" id="ARBA00048679"/>
    </source>
</evidence>
<feature type="compositionally biased region" description="Low complexity" evidence="11">
    <location>
        <begin position="294"/>
        <end position="349"/>
    </location>
</feature>
<dbReference type="InterPro" id="IPR011009">
    <property type="entry name" value="Kinase-like_dom_sf"/>
</dbReference>
<reference evidence="14" key="1">
    <citation type="submission" date="2025-08" db="UniProtKB">
        <authorList>
            <consortium name="RefSeq"/>
        </authorList>
    </citation>
    <scope>IDENTIFICATION</scope>
    <source>
        <tissue evidence="14">Young leaves</tissue>
    </source>
</reference>
<dbReference type="PANTHER" id="PTHR45647">
    <property type="entry name" value="OS02G0152300 PROTEIN"/>
    <property type="match status" value="1"/>
</dbReference>
<dbReference type="GO" id="GO:0004674">
    <property type="term" value="F:protein serine/threonine kinase activity"/>
    <property type="evidence" value="ECO:0007669"/>
    <property type="project" value="UniProtKB-KW"/>
</dbReference>
<keyword evidence="7" id="KW-0067">ATP-binding</keyword>
<evidence type="ECO:0000259" key="12">
    <source>
        <dbReference type="PROSITE" id="PS50011"/>
    </source>
</evidence>
<keyword evidence="5" id="KW-0418">Kinase</keyword>
<dbReference type="FunFam" id="1.10.510.10:FF:001023">
    <property type="entry name" value="Os07g0541700 protein"/>
    <property type="match status" value="1"/>
</dbReference>
<comment type="catalytic activity">
    <reaction evidence="1">
        <text>S-ubiquitinyl-[E2 ubiquitin-conjugating enzyme]-L-cysteine + [acceptor protein]-L-lysine = [E2 ubiquitin-conjugating enzyme]-L-cysteine + N(6)-ubiquitinyl-[acceptor protein]-L-lysine.</text>
        <dbReference type="EC" id="2.3.2.27"/>
    </reaction>
</comment>
<feature type="region of interest" description="Disordered" evidence="11">
    <location>
        <begin position="165"/>
        <end position="188"/>
    </location>
</feature>
<evidence type="ECO:0000256" key="10">
    <source>
        <dbReference type="SAM" id="Coils"/>
    </source>
</evidence>
<dbReference type="InterPro" id="IPR008271">
    <property type="entry name" value="Ser/Thr_kinase_AS"/>
</dbReference>
<keyword evidence="6" id="KW-0833">Ubl conjugation pathway</keyword>
<evidence type="ECO:0000256" key="7">
    <source>
        <dbReference type="ARBA" id="ARBA00022840"/>
    </source>
</evidence>
<dbReference type="SMART" id="SM00220">
    <property type="entry name" value="S_TKc"/>
    <property type="match status" value="1"/>
</dbReference>
<protein>
    <submittedName>
        <fullName evidence="14">U-box domain-containing protein 52-like</fullName>
    </submittedName>
</protein>
<evidence type="ECO:0000256" key="5">
    <source>
        <dbReference type="ARBA" id="ARBA00022777"/>
    </source>
</evidence>
<dbReference type="GO" id="GO:0061630">
    <property type="term" value="F:ubiquitin protein ligase activity"/>
    <property type="evidence" value="ECO:0007669"/>
    <property type="project" value="UniProtKB-EC"/>
</dbReference>
<comment type="catalytic activity">
    <reaction evidence="9">
        <text>L-seryl-[protein] + ATP = O-phospho-L-seryl-[protein] + ADP + H(+)</text>
        <dbReference type="Rhea" id="RHEA:17989"/>
        <dbReference type="Rhea" id="RHEA-COMP:9863"/>
        <dbReference type="Rhea" id="RHEA-COMP:11604"/>
        <dbReference type="ChEBI" id="CHEBI:15378"/>
        <dbReference type="ChEBI" id="CHEBI:29999"/>
        <dbReference type="ChEBI" id="CHEBI:30616"/>
        <dbReference type="ChEBI" id="CHEBI:83421"/>
        <dbReference type="ChEBI" id="CHEBI:456216"/>
        <dbReference type="EC" id="2.7.11.1"/>
    </reaction>
</comment>
<name>A0A6J1FHP0_CUCMO</name>
<dbReference type="Proteomes" id="UP000504609">
    <property type="component" value="Unplaced"/>
</dbReference>
<dbReference type="PROSITE" id="PS50011">
    <property type="entry name" value="PROTEIN_KINASE_DOM"/>
    <property type="match status" value="1"/>
</dbReference>
<feature type="compositionally biased region" description="Polar residues" evidence="11">
    <location>
        <begin position="256"/>
        <end position="288"/>
    </location>
</feature>
<dbReference type="FunFam" id="3.30.200.20:FF:000162">
    <property type="entry name" value="Adenine nucleotide alpha hydrolase-like domain kinase"/>
    <property type="match status" value="1"/>
</dbReference>
<dbReference type="KEGG" id="cmos:111444053"/>
<accession>A0A6J1FHP0</accession>
<dbReference type="Gene3D" id="3.30.200.20">
    <property type="entry name" value="Phosphorylase Kinase, domain 1"/>
    <property type="match status" value="1"/>
</dbReference>
<dbReference type="SUPFAM" id="SSF52402">
    <property type="entry name" value="Adenine nucleotide alpha hydrolases-like"/>
    <property type="match status" value="1"/>
</dbReference>
<gene>
    <name evidence="14" type="primary">LOC111444053</name>
</gene>
<keyword evidence="4" id="KW-0547">Nucleotide-binding</keyword>
<dbReference type="Gene3D" id="1.10.510.10">
    <property type="entry name" value="Transferase(Phosphotransferase) domain 1"/>
    <property type="match status" value="1"/>
</dbReference>
<evidence type="ECO:0000313" key="13">
    <source>
        <dbReference type="Proteomes" id="UP000504609"/>
    </source>
</evidence>
<evidence type="ECO:0000313" key="14">
    <source>
        <dbReference type="RefSeq" id="XP_022937745.1"/>
    </source>
</evidence>
<feature type="region of interest" description="Disordered" evidence="11">
    <location>
        <begin position="241"/>
        <end position="349"/>
    </location>
</feature>
<dbReference type="InterPro" id="IPR006016">
    <property type="entry name" value="UspA"/>
</dbReference>
<evidence type="ECO:0000256" key="4">
    <source>
        <dbReference type="ARBA" id="ARBA00022741"/>
    </source>
</evidence>
<dbReference type="Pfam" id="PF00582">
    <property type="entry name" value="Usp"/>
    <property type="match status" value="1"/>
</dbReference>
<dbReference type="CDD" id="cd14066">
    <property type="entry name" value="STKc_IRAK"/>
    <property type="match status" value="1"/>
</dbReference>
<feature type="compositionally biased region" description="Low complexity" evidence="11">
    <location>
        <begin position="824"/>
        <end position="835"/>
    </location>
</feature>
<dbReference type="SUPFAM" id="SSF56112">
    <property type="entry name" value="Protein kinase-like (PK-like)"/>
    <property type="match status" value="1"/>
</dbReference>
<evidence type="ECO:0000256" key="1">
    <source>
        <dbReference type="ARBA" id="ARBA00000900"/>
    </source>
</evidence>
<keyword evidence="10" id="KW-0175">Coiled coil</keyword>
<evidence type="ECO:0000256" key="2">
    <source>
        <dbReference type="ARBA" id="ARBA00022527"/>
    </source>
</evidence>
<organism evidence="13 14">
    <name type="scientific">Cucurbita moschata</name>
    <name type="common">Winter crookneck squash</name>
    <name type="synonym">Cucurbita pepo var. moschata</name>
    <dbReference type="NCBI Taxonomy" id="3662"/>
    <lineage>
        <taxon>Eukaryota</taxon>
        <taxon>Viridiplantae</taxon>
        <taxon>Streptophyta</taxon>
        <taxon>Embryophyta</taxon>
        <taxon>Tracheophyta</taxon>
        <taxon>Spermatophyta</taxon>
        <taxon>Magnoliopsida</taxon>
        <taxon>eudicotyledons</taxon>
        <taxon>Gunneridae</taxon>
        <taxon>Pentapetalae</taxon>
        <taxon>rosids</taxon>
        <taxon>fabids</taxon>
        <taxon>Cucurbitales</taxon>
        <taxon>Cucurbitaceae</taxon>
        <taxon>Cucurbiteae</taxon>
        <taxon>Cucurbita</taxon>
    </lineage>
</organism>